<evidence type="ECO:0000259" key="3">
    <source>
        <dbReference type="Pfam" id="PF01370"/>
    </source>
</evidence>
<dbReference type="Proteomes" id="UP001595976">
    <property type="component" value="Unassembled WGS sequence"/>
</dbReference>
<keyword evidence="5" id="KW-1185">Reference proteome</keyword>
<proteinExistence type="inferred from homology"/>
<gene>
    <name evidence="4" type="ORF">ACFPK2_06525</name>
</gene>
<feature type="domain" description="NAD-dependent epimerase/dehydratase" evidence="3">
    <location>
        <begin position="6"/>
        <end position="243"/>
    </location>
</feature>
<dbReference type="RefSeq" id="WP_158444583.1">
    <property type="nucleotide sequence ID" value="NZ_JAOAOS010000002.1"/>
</dbReference>
<dbReference type="CDD" id="cd05227">
    <property type="entry name" value="AR_SDR_e"/>
    <property type="match status" value="1"/>
</dbReference>
<dbReference type="Gene3D" id="3.40.50.720">
    <property type="entry name" value="NAD(P)-binding Rossmann-like Domain"/>
    <property type="match status" value="1"/>
</dbReference>
<dbReference type="PANTHER" id="PTHR10366:SF564">
    <property type="entry name" value="STEROL-4-ALPHA-CARBOXYLATE 3-DEHYDROGENASE, DECARBOXYLATING"/>
    <property type="match status" value="1"/>
</dbReference>
<dbReference type="EMBL" id="JBHSLI010000002">
    <property type="protein sequence ID" value="MFC5292640.1"/>
    <property type="molecule type" value="Genomic_DNA"/>
</dbReference>
<comment type="caution">
    <text evidence="4">The sequence shown here is derived from an EMBL/GenBank/DDBJ whole genome shotgun (WGS) entry which is preliminary data.</text>
</comment>
<dbReference type="InterPro" id="IPR050425">
    <property type="entry name" value="NAD(P)_dehydrat-like"/>
</dbReference>
<dbReference type="InterPro" id="IPR001509">
    <property type="entry name" value="Epimerase_deHydtase"/>
</dbReference>
<dbReference type="InterPro" id="IPR036291">
    <property type="entry name" value="NAD(P)-bd_dom_sf"/>
</dbReference>
<organism evidence="4 5">
    <name type="scientific">Bosea minatitlanensis</name>
    <dbReference type="NCBI Taxonomy" id="128782"/>
    <lineage>
        <taxon>Bacteria</taxon>
        <taxon>Pseudomonadati</taxon>
        <taxon>Pseudomonadota</taxon>
        <taxon>Alphaproteobacteria</taxon>
        <taxon>Hyphomicrobiales</taxon>
        <taxon>Boseaceae</taxon>
        <taxon>Bosea</taxon>
    </lineage>
</organism>
<evidence type="ECO:0000313" key="4">
    <source>
        <dbReference type="EMBL" id="MFC5292640.1"/>
    </source>
</evidence>
<sequence length="347" mass="36464">MARETVLVTGGSGFVAGHCILALLDAGYAVRASLRSGAREAGLRAALAGAGAALDGRFETVTADLMADDGWDAAVAGCTHILHVASPLLAAAPRDEAELLGPARDGTLRVLRAAHRAGVRRVVLTSSFAAIGYGRALRRPYDERDWTDPAAPGLAAYPRSKTLAEQAAWRFVDGEGQGMELAVVNPVGIFGPLLGPDLSPSIVLVKSLLEGRPPALPQLMFGVVDVRDVADLHLRAMRDPAAAGERFLAVAGNFMTMQEIALALKAGLGERARRVPTRVLPNWLVRAAARFSAVARLAATPELGRRKNATSAKAMTMLGWEPRPAAEALVATGKSLFRLGLVSPPKP</sequence>
<keyword evidence="1" id="KW-0560">Oxidoreductase</keyword>
<evidence type="ECO:0000256" key="1">
    <source>
        <dbReference type="ARBA" id="ARBA00023002"/>
    </source>
</evidence>
<dbReference type="SUPFAM" id="SSF51735">
    <property type="entry name" value="NAD(P)-binding Rossmann-fold domains"/>
    <property type="match status" value="1"/>
</dbReference>
<comment type="similarity">
    <text evidence="2">Belongs to the NAD(P)-dependent epimerase/dehydratase family. Dihydroflavonol-4-reductase subfamily.</text>
</comment>
<evidence type="ECO:0000313" key="5">
    <source>
        <dbReference type="Proteomes" id="UP001595976"/>
    </source>
</evidence>
<accession>A0ABW0F482</accession>
<dbReference type="Pfam" id="PF01370">
    <property type="entry name" value="Epimerase"/>
    <property type="match status" value="1"/>
</dbReference>
<name>A0ABW0F482_9HYPH</name>
<protein>
    <submittedName>
        <fullName evidence="4">SDR family oxidoreductase</fullName>
    </submittedName>
</protein>
<dbReference type="PANTHER" id="PTHR10366">
    <property type="entry name" value="NAD DEPENDENT EPIMERASE/DEHYDRATASE"/>
    <property type="match status" value="1"/>
</dbReference>
<reference evidence="5" key="1">
    <citation type="journal article" date="2019" name="Int. J. Syst. Evol. Microbiol.">
        <title>The Global Catalogue of Microorganisms (GCM) 10K type strain sequencing project: providing services to taxonomists for standard genome sequencing and annotation.</title>
        <authorList>
            <consortium name="The Broad Institute Genomics Platform"/>
            <consortium name="The Broad Institute Genome Sequencing Center for Infectious Disease"/>
            <person name="Wu L."/>
            <person name="Ma J."/>
        </authorList>
    </citation>
    <scope>NUCLEOTIDE SEQUENCE [LARGE SCALE GENOMIC DNA]</scope>
    <source>
        <strain evidence="5">CGMCC 1.15643</strain>
    </source>
</reference>
<evidence type="ECO:0000256" key="2">
    <source>
        <dbReference type="ARBA" id="ARBA00023445"/>
    </source>
</evidence>